<evidence type="ECO:0000313" key="3">
    <source>
        <dbReference type="Proteomes" id="UP000247746"/>
    </source>
</evidence>
<feature type="signal peptide" evidence="1">
    <location>
        <begin position="1"/>
        <end position="21"/>
    </location>
</feature>
<gene>
    <name evidence="2" type="ORF">DFP82_10494</name>
</gene>
<protein>
    <submittedName>
        <fullName evidence="2">Uncharacterized protein</fullName>
    </submittedName>
</protein>
<dbReference type="Proteomes" id="UP000247746">
    <property type="component" value="Unassembled WGS sequence"/>
</dbReference>
<proteinExistence type="predicted"/>
<reference evidence="2 3" key="1">
    <citation type="submission" date="2018-06" db="EMBL/GenBank/DDBJ databases">
        <title>Genomic Encyclopedia of Type Strains, Phase III (KMG-III): the genomes of soil and plant-associated and newly described type strains.</title>
        <authorList>
            <person name="Whitman W."/>
        </authorList>
    </citation>
    <scope>NUCLEOTIDE SEQUENCE [LARGE SCALE GENOMIC DNA]</scope>
    <source>
        <strain evidence="2 3">CECT 5889</strain>
    </source>
</reference>
<feature type="chain" id="PRO_5016179597" evidence="1">
    <location>
        <begin position="22"/>
        <end position="42"/>
    </location>
</feature>
<name>A0A2V4UZQ6_9GAMM</name>
<dbReference type="AlphaFoldDB" id="A0A2V4UZQ6"/>
<keyword evidence="1" id="KW-0732">Signal</keyword>
<evidence type="ECO:0000313" key="2">
    <source>
        <dbReference type="EMBL" id="PYE39282.1"/>
    </source>
</evidence>
<comment type="caution">
    <text evidence="2">The sequence shown here is derived from an EMBL/GenBank/DDBJ whole genome shotgun (WGS) entry which is preliminary data.</text>
</comment>
<evidence type="ECO:0000256" key="1">
    <source>
        <dbReference type="SAM" id="SignalP"/>
    </source>
</evidence>
<keyword evidence="3" id="KW-1185">Reference proteome</keyword>
<dbReference type="EMBL" id="QJSU01000004">
    <property type="protein sequence ID" value="PYE39282.1"/>
    <property type="molecule type" value="Genomic_DNA"/>
</dbReference>
<accession>A0A2V4UZQ6</accession>
<organism evidence="2 3">
    <name type="scientific">Psychrobacter fozii</name>
    <dbReference type="NCBI Taxonomy" id="198480"/>
    <lineage>
        <taxon>Bacteria</taxon>
        <taxon>Pseudomonadati</taxon>
        <taxon>Pseudomonadota</taxon>
        <taxon>Gammaproteobacteria</taxon>
        <taxon>Moraxellales</taxon>
        <taxon>Moraxellaceae</taxon>
        <taxon>Psychrobacter</taxon>
    </lineage>
</organism>
<sequence length="42" mass="4932">MNSNFFIAFVFSTLLAFWASAVRQITANDHHGEKRDNVQKYR</sequence>